<evidence type="ECO:0000259" key="2">
    <source>
        <dbReference type="Pfam" id="PF01370"/>
    </source>
</evidence>
<accession>A0A3N0DZE4</accession>
<dbReference type="InterPro" id="IPR036291">
    <property type="entry name" value="NAD(P)-bd_dom_sf"/>
</dbReference>
<feature type="region of interest" description="Disordered" evidence="1">
    <location>
        <begin position="309"/>
        <end position="330"/>
    </location>
</feature>
<dbReference type="OrthoDB" id="7941246at2"/>
<dbReference type="AlphaFoldDB" id="A0A3N0DZE4"/>
<dbReference type="Gene3D" id="3.40.50.720">
    <property type="entry name" value="NAD(P)-binding Rossmann-like Domain"/>
    <property type="match status" value="1"/>
</dbReference>
<dbReference type="Proteomes" id="UP000277094">
    <property type="component" value="Unassembled WGS sequence"/>
</dbReference>
<dbReference type="RefSeq" id="WP_123232194.1">
    <property type="nucleotide sequence ID" value="NZ_RJSG01000001.1"/>
</dbReference>
<proteinExistence type="predicted"/>
<dbReference type="Pfam" id="PF01370">
    <property type="entry name" value="Epimerase"/>
    <property type="match status" value="1"/>
</dbReference>
<comment type="caution">
    <text evidence="3">The sequence shown here is derived from an EMBL/GenBank/DDBJ whole genome shotgun (WGS) entry which is preliminary data.</text>
</comment>
<dbReference type="SUPFAM" id="SSF51735">
    <property type="entry name" value="NAD(P)-binding Rossmann-fold domains"/>
    <property type="match status" value="1"/>
</dbReference>
<keyword evidence="4" id="KW-1185">Reference proteome</keyword>
<evidence type="ECO:0000313" key="4">
    <source>
        <dbReference type="Proteomes" id="UP000277094"/>
    </source>
</evidence>
<dbReference type="EMBL" id="RJSG01000001">
    <property type="protein sequence ID" value="RNL80985.1"/>
    <property type="molecule type" value="Genomic_DNA"/>
</dbReference>
<feature type="domain" description="NAD-dependent epimerase/dehydratase" evidence="2">
    <location>
        <begin position="4"/>
        <end position="207"/>
    </location>
</feature>
<dbReference type="InterPro" id="IPR001509">
    <property type="entry name" value="Epimerase_deHydtase"/>
</dbReference>
<sequence length="330" mass="34565">MRLLVMGGTHHVGRAYVETALALGHEVTTLNRGSVAPAPGVESRTADRTDAAALDAALGTDTWDAVFDTWSSEPVVVQQSARLLADRVGHYGYVSSRSVYTWPIAPGADESAPVVEGDPASTAAEDYAAAKRGGELAVLESFTDRSLLARCGLILGPYEIVGRLPWWLGRIARGGRVPAPGPISRGLQYVDARDLAAFMIRAAENGTTGTFDTVSAPGHTTIGELLDACVAVTGSDAELVWLTPEQVEAAGVGGWTELPIWVPPTGELIGLHEGDTAAARAAGLSCRPAADTVADTWAWLQTEGFPSARSGRAGRLGTSPEQEQALLDQV</sequence>
<reference evidence="3 4" key="1">
    <citation type="submission" date="2018-11" db="EMBL/GenBank/DDBJ databases">
        <authorList>
            <person name="Li F."/>
        </authorList>
    </citation>
    <scope>NUCLEOTIDE SEQUENCE [LARGE SCALE GENOMIC DNA]</scope>
    <source>
        <strain evidence="3 4">KIS18-7</strain>
    </source>
</reference>
<gene>
    <name evidence="3" type="ORF">EFL95_00955</name>
</gene>
<evidence type="ECO:0000256" key="1">
    <source>
        <dbReference type="SAM" id="MobiDB-lite"/>
    </source>
</evidence>
<name>A0A3N0DZE4_9ACTN</name>
<protein>
    <submittedName>
        <fullName evidence="3">NAD-dependent epimerase/dehydratase family protein</fullName>
    </submittedName>
</protein>
<evidence type="ECO:0000313" key="3">
    <source>
        <dbReference type="EMBL" id="RNL80985.1"/>
    </source>
</evidence>
<organism evidence="3 4">
    <name type="scientific">Nocardioides marmorisolisilvae</name>
    <dbReference type="NCBI Taxonomy" id="1542737"/>
    <lineage>
        <taxon>Bacteria</taxon>
        <taxon>Bacillati</taxon>
        <taxon>Actinomycetota</taxon>
        <taxon>Actinomycetes</taxon>
        <taxon>Propionibacteriales</taxon>
        <taxon>Nocardioidaceae</taxon>
        <taxon>Nocardioides</taxon>
    </lineage>
</organism>